<gene>
    <name evidence="4" type="ORF">MNAN1_002865</name>
</gene>
<keyword evidence="2" id="KW-0812">Transmembrane</keyword>
<dbReference type="InterPro" id="IPR051213">
    <property type="entry name" value="START_lipid_transfer"/>
</dbReference>
<feature type="region of interest" description="Disordered" evidence="1">
    <location>
        <begin position="1090"/>
        <end position="1135"/>
    </location>
</feature>
<feature type="region of interest" description="Disordered" evidence="1">
    <location>
        <begin position="1313"/>
        <end position="1352"/>
    </location>
</feature>
<proteinExistence type="predicted"/>
<organism evidence="4 5">
    <name type="scientific">Malassezia nana</name>
    <dbReference type="NCBI Taxonomy" id="180528"/>
    <lineage>
        <taxon>Eukaryota</taxon>
        <taxon>Fungi</taxon>
        <taxon>Dikarya</taxon>
        <taxon>Basidiomycota</taxon>
        <taxon>Ustilaginomycotina</taxon>
        <taxon>Malasseziomycetes</taxon>
        <taxon>Malasseziales</taxon>
        <taxon>Malasseziaceae</taxon>
        <taxon>Malassezia</taxon>
    </lineage>
</organism>
<feature type="compositionally biased region" description="Pro residues" evidence="1">
    <location>
        <begin position="1338"/>
        <end position="1347"/>
    </location>
</feature>
<feature type="region of interest" description="Disordered" evidence="1">
    <location>
        <begin position="1367"/>
        <end position="1423"/>
    </location>
</feature>
<sequence>MEDATGSSVTDHDREWLHESWKHTLEDSMALLTALHVHEQQSPPWQMVLPGRDGAPDELPESVSLAVQRQRVHGSDVYRATRTGTWDAPDLGAFLALLTSQELVPKWLPIVERSEMLETLGLHTRLCKMRFKFGRPSSPRDAVVLAQVRHNASTLVLVASSVPRTPDAPSYLRPTPPDVRAHVHLLALVVQRHADDAKRLYMTAYWALDPRGSVLGVRPSAMIAPLPRMLPALIECVKAQGTRIAYVAQHGDGLDITSQRAEPALHLEYTVLENPMRARILDESAPLPTRTLRVRLAAAHGWDVCVSRQARVGNDSFADVQLSVVRSGTWYELDVQHGALDDADAMVSMVLEASSTDVDGVRVNGAPVAPASRPAASAPSDALLARFAHAEASAPPGKEQSRRVTSISSLSVPAIGALAATVRRHYVYFASLLQEPEAKWTHVSDTRGVTVTKLDSIDPTLVVYRAEATFVGLSVWDLYSLLSTPALVARWSAGVERGELVEDLGGQSSVWHVGYPGSWPVSQRDAALVQTAYRSPTSIHLFSFSAEDQAPPAEPGTIRMHVDLQGWSIEALSPTTVHVTLIEQSDPRGWLPKTRIPPLMVAAMAGAGERALKHGAPPIVSRMLNARAVSQSYPPEMDAFHLSYVACADAVDDEADTLECELRCDVERWAPNLDIRVTPPPTAVSCLRRHALTGSGGLWLTLEHAGAERVQVVVRKGPAQSVEHGVVLLNGLRVSVDTDELDAAQVQALTQKKRTKPQRVPLDGLQTRASSEALRTEEVVPSTATPNEPTPPTPRMQAALPALALLQRLHAEQPPDPAGEPAGWTLVSEKKGQFVRRRMIKNVSPHLAVHRADKIVQGIAAEDLLPLVAYPGARAHWDEQLADCRVLESYGSGASVQLWTTPPSLLFQGRSFVVASLTARLGAGADDEATKSPVFFHASASCDDAPLPPALAEAAGTLPRGRVWIDGWILENVDPYSTESYAIPSTRCTHVVALDYGGFATGLQTLWYAALPRVIMALERGAATLGPCPSVRVPVTWLSVRRDDRDDDDEALVWALRQGPHTVVLLASDFDPRTRTLSVLSRVVARSTPGWTSAEGAHSSGAPGSPSSRGNAATESGVMRRATSSPRLRPRTSATFRQEPPAAWCVAEVQVELRHYSHGYSVDVRWTDVSEEGDLVASPSRRPSEALPLEVHVLDRPPSALQAATHASTETHCHCVRVTLPVSAMERRSTAALVRVAIAPLQADGATGAAGGHVPVTCNGRIAEIAYGADAARGPWRAEADTLERVRPEAARPLPSVEVGTSVLAHPFASVVSPEAQAPPPPAARPPSEATSPEVAPSTPPSPPSPATSPLFGLLRSSRGYGVFASFMSGSGRSTRRPSASVASETGTSASARAHETRASTEAPESEKSGGEPPGALASTDVHGRQGVARARFTLSTLILAMLVSFLAGSLVRAFMQPADFVLMPPTANAQANTRIHSETAVDVHNRMPSDGTLADAWRMLDMAAREVDRVVRAARQLHVFTRSDADASWDEGSGSTEYDAVVRWRELRRYVDVGLPGLRWRLLVGVARA</sequence>
<keyword evidence="2" id="KW-0472">Membrane</keyword>
<feature type="compositionally biased region" description="Low complexity" evidence="1">
    <location>
        <begin position="1326"/>
        <end position="1337"/>
    </location>
</feature>
<dbReference type="CDD" id="cd00177">
    <property type="entry name" value="START"/>
    <property type="match status" value="1"/>
</dbReference>
<evidence type="ECO:0000259" key="3">
    <source>
        <dbReference type="PROSITE" id="PS50848"/>
    </source>
</evidence>
<dbReference type="PROSITE" id="PS50848">
    <property type="entry name" value="START"/>
    <property type="match status" value="2"/>
</dbReference>
<reference evidence="4" key="1">
    <citation type="submission" date="2023-03" db="EMBL/GenBank/DDBJ databases">
        <title>Mating type loci evolution in Malassezia.</title>
        <authorList>
            <person name="Coelho M.A."/>
        </authorList>
    </citation>
    <scope>NUCLEOTIDE SEQUENCE</scope>
    <source>
        <strain evidence="4">CBS 9557</strain>
    </source>
</reference>
<keyword evidence="5" id="KW-1185">Reference proteome</keyword>
<dbReference type="GO" id="GO:0005737">
    <property type="term" value="C:cytoplasm"/>
    <property type="evidence" value="ECO:0007669"/>
    <property type="project" value="UniProtKB-ARBA"/>
</dbReference>
<feature type="region of interest" description="Disordered" evidence="1">
    <location>
        <begin position="752"/>
        <end position="793"/>
    </location>
</feature>
<feature type="compositionally biased region" description="Basic and acidic residues" evidence="1">
    <location>
        <begin position="1393"/>
        <end position="1410"/>
    </location>
</feature>
<dbReference type="Gene3D" id="3.30.530.20">
    <property type="match status" value="3"/>
</dbReference>
<dbReference type="SUPFAM" id="SSF55961">
    <property type="entry name" value="Bet v1-like"/>
    <property type="match status" value="3"/>
</dbReference>
<name>A0AAF0ELB2_9BASI</name>
<dbReference type="InterPro" id="IPR002913">
    <property type="entry name" value="START_lipid-bd_dom"/>
</dbReference>
<protein>
    <recommendedName>
        <fullName evidence="3">START domain-containing protein</fullName>
    </recommendedName>
</protein>
<dbReference type="EMBL" id="CP119896">
    <property type="protein sequence ID" value="WFD27859.1"/>
    <property type="molecule type" value="Genomic_DNA"/>
</dbReference>
<keyword evidence="2" id="KW-1133">Transmembrane helix</keyword>
<dbReference type="PANTHER" id="PTHR19308">
    <property type="entry name" value="PHOSPHATIDYLCHOLINE TRANSFER PROTEIN"/>
    <property type="match status" value="1"/>
</dbReference>
<feature type="domain" description="START" evidence="3">
    <location>
        <begin position="429"/>
        <end position="605"/>
    </location>
</feature>
<feature type="compositionally biased region" description="Polar residues" evidence="1">
    <location>
        <begin position="1368"/>
        <end position="1391"/>
    </location>
</feature>
<evidence type="ECO:0000313" key="5">
    <source>
        <dbReference type="Proteomes" id="UP001213623"/>
    </source>
</evidence>
<accession>A0AAF0ELB2</accession>
<dbReference type="InterPro" id="IPR023393">
    <property type="entry name" value="START-like_dom_sf"/>
</dbReference>
<dbReference type="PANTHER" id="PTHR19308:SF54">
    <property type="entry name" value="START DOMAIN-CONTAINING PROTEIN"/>
    <property type="match status" value="1"/>
</dbReference>
<feature type="compositionally biased region" description="Polar residues" evidence="1">
    <location>
        <begin position="1122"/>
        <end position="1135"/>
    </location>
</feature>
<dbReference type="GO" id="GO:0008289">
    <property type="term" value="F:lipid binding"/>
    <property type="evidence" value="ECO:0007669"/>
    <property type="project" value="InterPro"/>
</dbReference>
<feature type="transmembrane region" description="Helical" evidence="2">
    <location>
        <begin position="1433"/>
        <end position="1455"/>
    </location>
</feature>
<evidence type="ECO:0000313" key="4">
    <source>
        <dbReference type="EMBL" id="WFD27859.1"/>
    </source>
</evidence>
<dbReference type="Pfam" id="PF01852">
    <property type="entry name" value="START"/>
    <property type="match status" value="2"/>
</dbReference>
<feature type="domain" description="START" evidence="3">
    <location>
        <begin position="820"/>
        <end position="1016"/>
    </location>
</feature>
<dbReference type="Proteomes" id="UP001213623">
    <property type="component" value="Chromosome 5"/>
</dbReference>
<evidence type="ECO:0000256" key="1">
    <source>
        <dbReference type="SAM" id="MobiDB-lite"/>
    </source>
</evidence>
<evidence type="ECO:0000256" key="2">
    <source>
        <dbReference type="SAM" id="Phobius"/>
    </source>
</evidence>
<feature type="compositionally biased region" description="Low complexity" evidence="1">
    <location>
        <begin position="1093"/>
        <end position="1113"/>
    </location>
</feature>